<comment type="caution">
    <text evidence="1">The sequence shown here is derived from an EMBL/GenBank/DDBJ whole genome shotgun (WGS) entry which is preliminary data.</text>
</comment>
<organism evidence="1 2">
    <name type="scientific">Caballeronia sordidicola</name>
    <name type="common">Burkholderia sordidicola</name>
    <dbReference type="NCBI Taxonomy" id="196367"/>
    <lineage>
        <taxon>Bacteria</taxon>
        <taxon>Pseudomonadati</taxon>
        <taxon>Pseudomonadota</taxon>
        <taxon>Betaproteobacteria</taxon>
        <taxon>Burkholderiales</taxon>
        <taxon>Burkholderiaceae</taxon>
        <taxon>Caballeronia</taxon>
    </lineage>
</organism>
<dbReference type="EMBL" id="MTHB01000275">
    <property type="protein sequence ID" value="OXC72598.1"/>
    <property type="molecule type" value="Genomic_DNA"/>
</dbReference>
<gene>
    <name evidence="1" type="ORF">BSU04_41530</name>
</gene>
<protein>
    <submittedName>
        <fullName evidence="1">Uncharacterized protein</fullName>
    </submittedName>
</protein>
<accession>A0A226WPP5</accession>
<dbReference type="Proteomes" id="UP000214720">
    <property type="component" value="Unassembled WGS sequence"/>
</dbReference>
<dbReference type="AlphaFoldDB" id="A0A226WPP5"/>
<sequence>MPFAREPTSRVRLPRFVVTLKSSIAPIQSLLVFLQAGF</sequence>
<name>A0A226WPP5_CABSO</name>
<evidence type="ECO:0000313" key="2">
    <source>
        <dbReference type="Proteomes" id="UP000214720"/>
    </source>
</evidence>
<proteinExistence type="predicted"/>
<reference evidence="2" key="1">
    <citation type="submission" date="2017-01" db="EMBL/GenBank/DDBJ databases">
        <title>Genome Analysis of Deinococcus marmoris KOPRI26562.</title>
        <authorList>
            <person name="Kim J.H."/>
            <person name="Oh H.-M."/>
        </authorList>
    </citation>
    <scope>NUCLEOTIDE SEQUENCE [LARGE SCALE GENOMIC DNA]</scope>
    <source>
        <strain evidence="2">PAMC 26633</strain>
    </source>
</reference>
<evidence type="ECO:0000313" key="1">
    <source>
        <dbReference type="EMBL" id="OXC72598.1"/>
    </source>
</evidence>